<dbReference type="EMBL" id="OBEI01000009">
    <property type="protein sequence ID" value="SNZ10061.1"/>
    <property type="molecule type" value="Genomic_DNA"/>
</dbReference>
<dbReference type="PANTHER" id="PTHR30632">
    <property type="entry name" value="MOLYBDATE-BINDING PERIPLASMIC PROTEIN"/>
    <property type="match status" value="1"/>
</dbReference>
<dbReference type="GO" id="GO:0015689">
    <property type="term" value="P:molybdate ion transport"/>
    <property type="evidence" value="ECO:0007669"/>
    <property type="project" value="InterPro"/>
</dbReference>
<keyword evidence="2 4" id="KW-0479">Metal-binding</keyword>
<dbReference type="SUPFAM" id="SSF53850">
    <property type="entry name" value="Periplasmic binding protein-like II"/>
    <property type="match status" value="1"/>
</dbReference>
<keyword evidence="6" id="KW-1185">Reference proteome</keyword>
<evidence type="ECO:0000313" key="6">
    <source>
        <dbReference type="Proteomes" id="UP000219036"/>
    </source>
</evidence>
<evidence type="ECO:0000313" key="5">
    <source>
        <dbReference type="EMBL" id="SNZ10061.1"/>
    </source>
</evidence>
<dbReference type="CDD" id="cd13539">
    <property type="entry name" value="PBP2_AvModA"/>
    <property type="match status" value="1"/>
</dbReference>
<evidence type="ECO:0000256" key="1">
    <source>
        <dbReference type="ARBA" id="ARBA00009175"/>
    </source>
</evidence>
<sequence>MKVLLTVFFIFFSFSYGETLRIAAAANVQYALQDIISSFRKKFPQVEIIISVSSSGKLTAQIERGAPFDIFLSANMKYPEYLYKKGLALGKPVVYAKGVLVLWSMKNIPLKEKDIFVLEEDTVKKIAIPNPRNAPYGEEAVKALKFYRLYRKVKNKLVYGESVSQATQYIYKKLVDAGFCSKSVVLSPKMRGKGVWIEVDRKAYSPIKQGAVILSKNIYAKEFLRFLLSDEGKKILKKYGYIIR</sequence>
<dbReference type="InterPro" id="IPR005950">
    <property type="entry name" value="ModA"/>
</dbReference>
<reference evidence="6" key="1">
    <citation type="submission" date="2017-09" db="EMBL/GenBank/DDBJ databases">
        <authorList>
            <person name="Varghese N."/>
            <person name="Submissions S."/>
        </authorList>
    </citation>
    <scope>NUCLEOTIDE SEQUENCE [LARGE SCALE GENOMIC DNA]</scope>
    <source>
        <strain evidence="6">DSM 15103</strain>
    </source>
</reference>
<dbReference type="GO" id="GO:0030973">
    <property type="term" value="F:molybdate ion binding"/>
    <property type="evidence" value="ECO:0007669"/>
    <property type="project" value="InterPro"/>
</dbReference>
<protein>
    <submittedName>
        <fullName evidence="5">Molybdate transport system substrate-binding protein</fullName>
    </submittedName>
</protein>
<dbReference type="PIRSF" id="PIRSF004846">
    <property type="entry name" value="ModA"/>
    <property type="match status" value="1"/>
</dbReference>
<feature type="binding site" evidence="4">
    <location>
        <position position="163"/>
    </location>
    <ligand>
        <name>molybdate</name>
        <dbReference type="ChEBI" id="CHEBI:36264"/>
    </ligand>
</feature>
<dbReference type="AlphaFoldDB" id="A0A285NR13"/>
<dbReference type="Proteomes" id="UP000219036">
    <property type="component" value="Unassembled WGS sequence"/>
</dbReference>
<evidence type="ECO:0000256" key="3">
    <source>
        <dbReference type="ARBA" id="ARBA00022729"/>
    </source>
</evidence>
<accession>A0A285NR13</accession>
<dbReference type="InterPro" id="IPR050682">
    <property type="entry name" value="ModA/WtpA"/>
</dbReference>
<gene>
    <name evidence="5" type="ORF">SAMN06265182_1712</name>
</gene>
<keyword evidence="3" id="KW-0732">Signal</keyword>
<dbReference type="InterPro" id="IPR044084">
    <property type="entry name" value="AvModA-like_subst-bd"/>
</dbReference>
<comment type="similarity">
    <text evidence="1">Belongs to the bacterial solute-binding protein ModA family.</text>
</comment>
<name>A0A285NR13_9AQUI</name>
<dbReference type="OrthoDB" id="9785015at2"/>
<dbReference type="RefSeq" id="WP_097000873.1">
    <property type="nucleotide sequence ID" value="NZ_OBEI01000009.1"/>
</dbReference>
<dbReference type="PANTHER" id="PTHR30632:SF14">
    <property type="entry name" value="TUNGSTATE_MOLYBDATE_CHROMATE-BINDING PROTEIN MODA"/>
    <property type="match status" value="1"/>
</dbReference>
<evidence type="ECO:0000256" key="2">
    <source>
        <dbReference type="ARBA" id="ARBA00022723"/>
    </source>
</evidence>
<organism evidence="5 6">
    <name type="scientific">Persephonella hydrogeniphila</name>
    <dbReference type="NCBI Taxonomy" id="198703"/>
    <lineage>
        <taxon>Bacteria</taxon>
        <taxon>Pseudomonadati</taxon>
        <taxon>Aquificota</taxon>
        <taxon>Aquificia</taxon>
        <taxon>Aquificales</taxon>
        <taxon>Hydrogenothermaceae</taxon>
        <taxon>Persephonella</taxon>
    </lineage>
</organism>
<dbReference type="Pfam" id="PF13531">
    <property type="entry name" value="SBP_bac_11"/>
    <property type="match status" value="1"/>
</dbReference>
<keyword evidence="4" id="KW-0500">Molybdenum</keyword>
<evidence type="ECO:0000256" key="4">
    <source>
        <dbReference type="PIRSR" id="PIRSR004846-1"/>
    </source>
</evidence>
<dbReference type="NCBIfam" id="TIGR01256">
    <property type="entry name" value="modA"/>
    <property type="match status" value="1"/>
</dbReference>
<dbReference type="GO" id="GO:0046872">
    <property type="term" value="F:metal ion binding"/>
    <property type="evidence" value="ECO:0007669"/>
    <property type="project" value="UniProtKB-KW"/>
</dbReference>
<proteinExistence type="inferred from homology"/>
<dbReference type="Gene3D" id="3.40.190.10">
    <property type="entry name" value="Periplasmic binding protein-like II"/>
    <property type="match status" value="2"/>
</dbReference>
<feature type="binding site" evidence="4">
    <location>
        <position position="55"/>
    </location>
    <ligand>
        <name>molybdate</name>
        <dbReference type="ChEBI" id="CHEBI:36264"/>
    </ligand>
</feature>